<dbReference type="Proteomes" id="UP000018144">
    <property type="component" value="Unassembled WGS sequence"/>
</dbReference>
<gene>
    <name evidence="1" type="ORF">PCON_08132</name>
</gene>
<dbReference type="AlphaFoldDB" id="U4LS28"/>
<evidence type="ECO:0000313" key="2">
    <source>
        <dbReference type="Proteomes" id="UP000018144"/>
    </source>
</evidence>
<protein>
    <submittedName>
        <fullName evidence="1">Uncharacterized protein</fullName>
    </submittedName>
</protein>
<name>U4LS28_PYROM</name>
<evidence type="ECO:0000313" key="1">
    <source>
        <dbReference type="EMBL" id="CCX30106.1"/>
    </source>
</evidence>
<dbReference type="EMBL" id="HF935418">
    <property type="protein sequence ID" value="CCX30106.1"/>
    <property type="molecule type" value="Genomic_DNA"/>
</dbReference>
<accession>U4LS28</accession>
<sequence>MSSSENNTTYITTSQRNFIHVSQSQLQIPTCPKLKNGPQNSSARIWSRRKISRNSSLQTTESSNPAKWLRWIFRMIG</sequence>
<keyword evidence="2" id="KW-1185">Reference proteome</keyword>
<reference evidence="1 2" key="1">
    <citation type="journal article" date="2013" name="PLoS Genet.">
        <title>The genome and development-dependent transcriptomes of Pyronema confluens: a window into fungal evolution.</title>
        <authorList>
            <person name="Traeger S."/>
            <person name="Altegoer F."/>
            <person name="Freitag M."/>
            <person name="Gabaldon T."/>
            <person name="Kempken F."/>
            <person name="Kumar A."/>
            <person name="Marcet-Houben M."/>
            <person name="Poggeler S."/>
            <person name="Stajich J.E."/>
            <person name="Nowrousian M."/>
        </authorList>
    </citation>
    <scope>NUCLEOTIDE SEQUENCE [LARGE SCALE GENOMIC DNA]</scope>
    <source>
        <strain evidence="2">CBS 100304</strain>
        <tissue evidence="1">Vegetative mycelium</tissue>
    </source>
</reference>
<proteinExistence type="predicted"/>
<organism evidence="1 2">
    <name type="scientific">Pyronema omphalodes (strain CBS 100304)</name>
    <name type="common">Pyronema confluens</name>
    <dbReference type="NCBI Taxonomy" id="1076935"/>
    <lineage>
        <taxon>Eukaryota</taxon>
        <taxon>Fungi</taxon>
        <taxon>Dikarya</taxon>
        <taxon>Ascomycota</taxon>
        <taxon>Pezizomycotina</taxon>
        <taxon>Pezizomycetes</taxon>
        <taxon>Pezizales</taxon>
        <taxon>Pyronemataceae</taxon>
        <taxon>Pyronema</taxon>
    </lineage>
</organism>